<comment type="caution">
    <text evidence="5">The sequence shown here is derived from an EMBL/GenBank/DDBJ whole genome shotgun (WGS) entry which is preliminary data.</text>
</comment>
<dbReference type="GO" id="GO:0032259">
    <property type="term" value="P:methylation"/>
    <property type="evidence" value="ECO:0007669"/>
    <property type="project" value="UniProtKB-KW"/>
</dbReference>
<evidence type="ECO:0000313" key="6">
    <source>
        <dbReference type="Proteomes" id="UP000528734"/>
    </source>
</evidence>
<reference evidence="5 6" key="1">
    <citation type="submission" date="2020-03" db="EMBL/GenBank/DDBJ databases">
        <title>Bradyrhizobium diversity isolated from nodules of Muelleranthus trifoliolatus.</title>
        <authorList>
            <person name="Klepa M."/>
            <person name="Helene L."/>
            <person name="Hungria M."/>
        </authorList>
    </citation>
    <scope>NUCLEOTIDE SEQUENCE [LARGE SCALE GENOMIC DNA]</scope>
    <source>
        <strain evidence="5 6">WSM 1744</strain>
    </source>
</reference>
<comment type="similarity">
    <text evidence="1">Belongs to the methyltransferase superfamily.</text>
</comment>
<dbReference type="AlphaFoldDB" id="A0A7Y4H5V0"/>
<dbReference type="GO" id="GO:0008757">
    <property type="term" value="F:S-adenosylmethionine-dependent methyltransferase activity"/>
    <property type="evidence" value="ECO:0007669"/>
    <property type="project" value="InterPro"/>
</dbReference>
<keyword evidence="6" id="KW-1185">Reference proteome</keyword>
<dbReference type="InterPro" id="IPR051052">
    <property type="entry name" value="Diverse_substrate_MTase"/>
</dbReference>
<evidence type="ECO:0000256" key="1">
    <source>
        <dbReference type="ARBA" id="ARBA00008361"/>
    </source>
</evidence>
<dbReference type="Gene3D" id="3.40.50.150">
    <property type="entry name" value="Vaccinia Virus protein VP39"/>
    <property type="match status" value="1"/>
</dbReference>
<gene>
    <name evidence="5" type="ORF">HCN50_16410</name>
</gene>
<dbReference type="PANTHER" id="PTHR44942:SF4">
    <property type="entry name" value="METHYLTRANSFERASE TYPE 11 DOMAIN-CONTAINING PROTEIN"/>
    <property type="match status" value="1"/>
</dbReference>
<dbReference type="InterPro" id="IPR029063">
    <property type="entry name" value="SAM-dependent_MTases_sf"/>
</dbReference>
<proteinExistence type="inferred from homology"/>
<feature type="domain" description="Methyltransferase type 11" evidence="4">
    <location>
        <begin position="54"/>
        <end position="144"/>
    </location>
</feature>
<evidence type="ECO:0000256" key="3">
    <source>
        <dbReference type="ARBA" id="ARBA00022679"/>
    </source>
</evidence>
<accession>A0A7Y4H5V0</accession>
<name>A0A7Y4H5V0_9BRAD</name>
<dbReference type="Proteomes" id="UP000528734">
    <property type="component" value="Unassembled WGS sequence"/>
</dbReference>
<dbReference type="EMBL" id="JAAVLW010000005">
    <property type="protein sequence ID" value="NOJ47812.1"/>
    <property type="molecule type" value="Genomic_DNA"/>
</dbReference>
<evidence type="ECO:0000256" key="2">
    <source>
        <dbReference type="ARBA" id="ARBA00022603"/>
    </source>
</evidence>
<dbReference type="RefSeq" id="WP_171710715.1">
    <property type="nucleotide sequence ID" value="NZ_JAAVLW010000005.1"/>
</dbReference>
<evidence type="ECO:0000259" key="4">
    <source>
        <dbReference type="Pfam" id="PF08241"/>
    </source>
</evidence>
<dbReference type="PANTHER" id="PTHR44942">
    <property type="entry name" value="METHYLTRANSF_11 DOMAIN-CONTAINING PROTEIN"/>
    <property type="match status" value="1"/>
</dbReference>
<dbReference type="Pfam" id="PF08241">
    <property type="entry name" value="Methyltransf_11"/>
    <property type="match status" value="1"/>
</dbReference>
<dbReference type="CDD" id="cd02440">
    <property type="entry name" value="AdoMet_MTases"/>
    <property type="match status" value="1"/>
</dbReference>
<keyword evidence="3 5" id="KW-0808">Transferase</keyword>
<protein>
    <submittedName>
        <fullName evidence="5">Class I SAM-dependent methyltransferase</fullName>
    </submittedName>
</protein>
<keyword evidence="2 5" id="KW-0489">Methyltransferase</keyword>
<sequence>MTETPTKLANLSASWEAEARQWIQWARAPGHDSYWRFHRDQFLRLLPPPGRQTLDIGCGEGRLARDLKQLGHRIIGVDSSPSLVTAARESDPSMDVRLADACALPLDDACTDLAVAFMSLQDIDEMPAAIREAARVLQPGGRLCLAIVHPINSAGKFEEATADAQFVIKGDYLHAFRYADAVERNGLAITFNSQHRPLEHYFLALEEAGFLVEALREPALPDHCIIVGPGRRWQRIPYFLHLRAVRP</sequence>
<dbReference type="InterPro" id="IPR013216">
    <property type="entry name" value="Methyltransf_11"/>
</dbReference>
<evidence type="ECO:0000313" key="5">
    <source>
        <dbReference type="EMBL" id="NOJ47812.1"/>
    </source>
</evidence>
<dbReference type="SUPFAM" id="SSF53335">
    <property type="entry name" value="S-adenosyl-L-methionine-dependent methyltransferases"/>
    <property type="match status" value="1"/>
</dbReference>
<organism evidence="5 6">
    <name type="scientific">Bradyrhizobium archetypum</name>
    <dbReference type="NCBI Taxonomy" id="2721160"/>
    <lineage>
        <taxon>Bacteria</taxon>
        <taxon>Pseudomonadati</taxon>
        <taxon>Pseudomonadota</taxon>
        <taxon>Alphaproteobacteria</taxon>
        <taxon>Hyphomicrobiales</taxon>
        <taxon>Nitrobacteraceae</taxon>
        <taxon>Bradyrhizobium</taxon>
    </lineage>
</organism>